<feature type="compositionally biased region" description="Basic and acidic residues" evidence="1">
    <location>
        <begin position="881"/>
        <end position="892"/>
    </location>
</feature>
<feature type="compositionally biased region" description="Basic and acidic residues" evidence="1">
    <location>
        <begin position="468"/>
        <end position="477"/>
    </location>
</feature>
<gene>
    <name evidence="2" type="ORF">E0495_00815</name>
</gene>
<name>A0A6I6CIT8_WOLPI</name>
<feature type="compositionally biased region" description="Polar residues" evidence="1">
    <location>
        <begin position="716"/>
        <end position="733"/>
    </location>
</feature>
<dbReference type="AlphaFoldDB" id="A0A6I6CIT8"/>
<feature type="region of interest" description="Disordered" evidence="1">
    <location>
        <begin position="332"/>
        <end position="655"/>
    </location>
</feature>
<feature type="compositionally biased region" description="Basic and acidic residues" evidence="1">
    <location>
        <begin position="692"/>
        <end position="713"/>
    </location>
</feature>
<dbReference type="EMBL" id="CP037426">
    <property type="protein sequence ID" value="QGT15871.1"/>
    <property type="molecule type" value="Genomic_DNA"/>
</dbReference>
<accession>A0A6I6CIT8</accession>
<feature type="compositionally biased region" description="Basic and acidic residues" evidence="1">
    <location>
        <begin position="735"/>
        <end position="753"/>
    </location>
</feature>
<feature type="compositionally biased region" description="Basic and acidic residues" evidence="1">
    <location>
        <begin position="228"/>
        <end position="242"/>
    </location>
</feature>
<feature type="compositionally biased region" description="Polar residues" evidence="1">
    <location>
        <begin position="499"/>
        <end position="511"/>
    </location>
</feature>
<feature type="region of interest" description="Disordered" evidence="1">
    <location>
        <begin position="676"/>
        <end position="784"/>
    </location>
</feature>
<proteinExistence type="predicted"/>
<evidence type="ECO:0000313" key="3">
    <source>
        <dbReference type="Proteomes" id="UP000422744"/>
    </source>
</evidence>
<feature type="compositionally biased region" description="Basic and acidic residues" evidence="1">
    <location>
        <begin position="265"/>
        <end position="274"/>
    </location>
</feature>
<reference evidence="2 3" key="1">
    <citation type="submission" date="2019-03" db="EMBL/GenBank/DDBJ databases">
        <title>Wolbachia endosymbiont of Haematobia irritans wIrr.</title>
        <authorList>
            <person name="Parry R.H."/>
            <person name="Asgari S."/>
        </authorList>
    </citation>
    <scope>NUCLEOTIDE SEQUENCE [LARGE SCALE GENOMIC DNA]</scope>
    <source>
        <strain evidence="3">wIrr</strain>
    </source>
</reference>
<evidence type="ECO:0000256" key="1">
    <source>
        <dbReference type="SAM" id="MobiDB-lite"/>
    </source>
</evidence>
<feature type="compositionally biased region" description="Polar residues" evidence="1">
    <location>
        <begin position="243"/>
        <end position="264"/>
    </location>
</feature>
<dbReference type="Proteomes" id="UP000422744">
    <property type="component" value="Chromosome"/>
</dbReference>
<feature type="compositionally biased region" description="Polar residues" evidence="1">
    <location>
        <begin position="560"/>
        <end position="569"/>
    </location>
</feature>
<sequence length="892" mass="100528">MGTNDTQQEHIYNERIQEIFPLFDKIKKEDDPIYNARVDFNTVKFLTKHANWNWDEEENKDKAYGVILQKCDKTKKAGQELESEVKERLKEYVDDVAGVSIYGNHASITLGDDKKEFKISEFLNSDFCEKNEISGFSTLHSDGKSGMHGFVAEEEGKKIRHYVVTDGSYEMTLKWYAEGKECKIKIKIDANGVDLVKGDDFSLERLEVNRDVKIGGLFLHEIQFREKGQGKVNEMQHSKDSNELSSETTTRIDVNRDVSVQATDITRKKEDHHSHFGPQSNSRRQSYDSGIGKDFDDKINSQEAKEKRELRQAAREANSGGQVYNLQSLFEENPQNKKTPPPLPPRTSSLPPKKGVCDEQGGAKSGSQKPDDLRENEQTPNNQQKGATSDSSDSSTFTKSVSHNQDNRQEDERYDNPTFGHAVPGSQKPDRSEQTPNDQQQPKTQQQEGNSKGDLLQDIRNFKKNNLRHIDVDDRKASIAGSRKNNPSPLETLKDIIPYSSSPDNSDNQDASDAKWKESEQPLSATALNNKSDSGYSSPTHDNNEQSQVNPEQLKKSLENIEQSDQTPPENLLKEIRDRSQQDNRGLRQVDPTDKLSQDKEDGLQKDDLADVKIVEGPTISVSASTPNSISDSGYISPTNSDSKSQTDLKQVGRKLEEHIRQSNLTLFEELKNTLGQENLGLKPADQSQISEETKKRLREVGLLKDSSTDIKANDSGYSSPTHDNNEQSQVNPEQLKKSLENIEPKEIGDTSELKGALGNPDKGLREPAQQATKENIPKDSFSENILEKIGEGKQYDPIRKWLEKTVAERENNDTNPTVDKNSELYKLLEKDEAQLKAGVIEEERGDTLTEHTDGYDRNRIALANRNKRPLDWAKQVAESQQKKDTNKGISI</sequence>
<protein>
    <submittedName>
        <fullName evidence="2">Uncharacterized protein</fullName>
    </submittedName>
</protein>
<feature type="compositionally biased region" description="Low complexity" evidence="1">
    <location>
        <begin position="388"/>
        <end position="402"/>
    </location>
</feature>
<feature type="region of interest" description="Disordered" evidence="1">
    <location>
        <begin position="867"/>
        <end position="892"/>
    </location>
</feature>
<feature type="compositionally biased region" description="Polar residues" evidence="1">
    <location>
        <begin position="620"/>
        <end position="649"/>
    </location>
</feature>
<feature type="compositionally biased region" description="Low complexity" evidence="1">
    <location>
        <begin position="434"/>
        <end position="447"/>
    </location>
</feature>
<feature type="compositionally biased region" description="Basic and acidic residues" evidence="1">
    <location>
        <begin position="572"/>
        <end position="614"/>
    </location>
</feature>
<feature type="compositionally biased region" description="Polar residues" evidence="1">
    <location>
        <begin position="378"/>
        <end position="387"/>
    </location>
</feature>
<dbReference type="RefSeq" id="WP_155968366.1">
    <property type="nucleotide sequence ID" value="NZ_CP037426.1"/>
</dbReference>
<feature type="compositionally biased region" description="Polar residues" evidence="1">
    <location>
        <begin position="277"/>
        <end position="288"/>
    </location>
</feature>
<organism evidence="2 3">
    <name type="scientific">Wolbachia pipientis</name>
    <dbReference type="NCBI Taxonomy" id="955"/>
    <lineage>
        <taxon>Bacteria</taxon>
        <taxon>Pseudomonadati</taxon>
        <taxon>Pseudomonadota</taxon>
        <taxon>Alphaproteobacteria</taxon>
        <taxon>Rickettsiales</taxon>
        <taxon>Anaplasmataceae</taxon>
        <taxon>Wolbachieae</taxon>
        <taxon>Wolbachia</taxon>
    </lineage>
</organism>
<feature type="compositionally biased region" description="Polar residues" evidence="1">
    <location>
        <begin position="521"/>
        <end position="551"/>
    </location>
</feature>
<feature type="region of interest" description="Disordered" evidence="1">
    <location>
        <begin position="228"/>
        <end position="299"/>
    </location>
</feature>
<feature type="compositionally biased region" description="Basic and acidic residues" evidence="1">
    <location>
        <begin position="405"/>
        <end position="415"/>
    </location>
</feature>
<evidence type="ECO:0000313" key="2">
    <source>
        <dbReference type="EMBL" id="QGT15871.1"/>
    </source>
</evidence>